<dbReference type="EMBL" id="CP139368">
    <property type="protein sequence ID" value="WPR89299.1"/>
    <property type="molecule type" value="Genomic_DNA"/>
</dbReference>
<evidence type="ECO:0000256" key="2">
    <source>
        <dbReference type="ARBA" id="ARBA00023295"/>
    </source>
</evidence>
<dbReference type="Pfam" id="PF01156">
    <property type="entry name" value="IU_nuc_hydro"/>
    <property type="match status" value="1"/>
</dbReference>
<dbReference type="InterPro" id="IPR036452">
    <property type="entry name" value="Ribo_hydro-like"/>
</dbReference>
<gene>
    <name evidence="4" type="ORF">SM116_16280</name>
</gene>
<evidence type="ECO:0000256" key="1">
    <source>
        <dbReference type="ARBA" id="ARBA00022801"/>
    </source>
</evidence>
<dbReference type="InterPro" id="IPR001910">
    <property type="entry name" value="Inosine/uridine_hydrolase_dom"/>
</dbReference>
<dbReference type="InterPro" id="IPR023186">
    <property type="entry name" value="IUNH"/>
</dbReference>
<dbReference type="Gene3D" id="3.90.245.10">
    <property type="entry name" value="Ribonucleoside hydrolase-like"/>
    <property type="match status" value="1"/>
</dbReference>
<sequence>MDSPAPIYLDCDTGIDDALAIGYLLKTPAVEVVGIGTVSGNTSAGQAAENTLRLLGVAGRSDIRVAVGEHDWLAQPYGGGAAHVHGDNGIGGTELPSVQQHPIDESAVDLLLRLSHEHSGTLRIVATGPLTNLARALERDPSLPERIAEVVAMGGAALAPGNITPVAEANIFHDPEAAQVVVSADWDVILVPLDITMQHVFDEGHQGALLDSGDPLARALGDMLGHYFDYYQGVFGRRSSALHDPLAAAIAAGVVRLTRAPAVPVEVDTTGGPGRGQTIVDMRMQRAGHVDHPEVRTRVALDVDPEDFASHLLGVLLGTPA</sequence>
<dbReference type="CDD" id="cd02650">
    <property type="entry name" value="nuc_hydro_CaPnhB"/>
    <property type="match status" value="1"/>
</dbReference>
<dbReference type="RefSeq" id="WP_320942015.1">
    <property type="nucleotide sequence ID" value="NZ_BAABEU010000001.1"/>
</dbReference>
<dbReference type="GO" id="GO:0016787">
    <property type="term" value="F:hydrolase activity"/>
    <property type="evidence" value="ECO:0007669"/>
    <property type="project" value="UniProtKB-KW"/>
</dbReference>
<accession>A0ABZ0SM70</accession>
<keyword evidence="2" id="KW-0326">Glycosidase</keyword>
<keyword evidence="1 4" id="KW-0378">Hydrolase</keyword>
<name>A0ABZ0SM70_9MICO</name>
<dbReference type="Proteomes" id="UP001323798">
    <property type="component" value="Chromosome"/>
</dbReference>
<evidence type="ECO:0000313" key="5">
    <source>
        <dbReference type="Proteomes" id="UP001323798"/>
    </source>
</evidence>
<organism evidence="4 5">
    <name type="scientific">Microbacterium rhizosphaerae</name>
    <dbReference type="NCBI Taxonomy" id="1678237"/>
    <lineage>
        <taxon>Bacteria</taxon>
        <taxon>Bacillati</taxon>
        <taxon>Actinomycetota</taxon>
        <taxon>Actinomycetes</taxon>
        <taxon>Micrococcales</taxon>
        <taxon>Microbacteriaceae</taxon>
        <taxon>Microbacterium</taxon>
    </lineage>
</organism>
<proteinExistence type="predicted"/>
<dbReference type="PANTHER" id="PTHR12304">
    <property type="entry name" value="INOSINE-URIDINE PREFERRING NUCLEOSIDE HYDROLASE"/>
    <property type="match status" value="1"/>
</dbReference>
<dbReference type="SUPFAM" id="SSF53590">
    <property type="entry name" value="Nucleoside hydrolase"/>
    <property type="match status" value="1"/>
</dbReference>
<dbReference type="PANTHER" id="PTHR12304:SF4">
    <property type="entry name" value="URIDINE NUCLEOSIDASE"/>
    <property type="match status" value="1"/>
</dbReference>
<evidence type="ECO:0000259" key="3">
    <source>
        <dbReference type="Pfam" id="PF01156"/>
    </source>
</evidence>
<feature type="domain" description="Inosine/uridine-preferring nucleoside hydrolase" evidence="3">
    <location>
        <begin position="7"/>
        <end position="308"/>
    </location>
</feature>
<protein>
    <submittedName>
        <fullName evidence="4">Nucleoside hydrolase</fullName>
    </submittedName>
</protein>
<keyword evidence="5" id="KW-1185">Reference proteome</keyword>
<reference evidence="4 5" key="1">
    <citation type="submission" date="2023-11" db="EMBL/GenBank/DDBJ databases">
        <title>Genome sequence of Microbacterium rhizosphaerae KACC 19337.</title>
        <authorList>
            <person name="Choi H."/>
            <person name="Kim S."/>
            <person name="Kim Y."/>
            <person name="Kwon S.-W."/>
            <person name="Heo J."/>
        </authorList>
    </citation>
    <scope>NUCLEOTIDE SEQUENCE [LARGE SCALE GENOMIC DNA]</scope>
    <source>
        <strain evidence="4 5">KACC 19337</strain>
    </source>
</reference>
<evidence type="ECO:0000313" key="4">
    <source>
        <dbReference type="EMBL" id="WPR89299.1"/>
    </source>
</evidence>